<evidence type="ECO:0000313" key="3">
    <source>
        <dbReference type="Proteomes" id="UP000236291"/>
    </source>
</evidence>
<feature type="region of interest" description="Disordered" evidence="1">
    <location>
        <begin position="1"/>
        <end position="21"/>
    </location>
</feature>
<gene>
    <name evidence="2" type="ORF">L195_g060747</name>
</gene>
<sequence>MQKSVAGDRKEEAENEVEEKGEQKAEAFLFVEFTAFK</sequence>
<name>A0A2K3K5T3_TRIPR</name>
<dbReference type="Proteomes" id="UP000236291">
    <property type="component" value="Unassembled WGS sequence"/>
</dbReference>
<proteinExistence type="predicted"/>
<dbReference type="AlphaFoldDB" id="A0A2K3K5T3"/>
<organism evidence="2 3">
    <name type="scientific">Trifolium pratense</name>
    <name type="common">Red clover</name>
    <dbReference type="NCBI Taxonomy" id="57577"/>
    <lineage>
        <taxon>Eukaryota</taxon>
        <taxon>Viridiplantae</taxon>
        <taxon>Streptophyta</taxon>
        <taxon>Embryophyta</taxon>
        <taxon>Tracheophyta</taxon>
        <taxon>Spermatophyta</taxon>
        <taxon>Magnoliopsida</taxon>
        <taxon>eudicotyledons</taxon>
        <taxon>Gunneridae</taxon>
        <taxon>Pentapetalae</taxon>
        <taxon>rosids</taxon>
        <taxon>fabids</taxon>
        <taxon>Fabales</taxon>
        <taxon>Fabaceae</taxon>
        <taxon>Papilionoideae</taxon>
        <taxon>50 kb inversion clade</taxon>
        <taxon>NPAAA clade</taxon>
        <taxon>Hologalegina</taxon>
        <taxon>IRL clade</taxon>
        <taxon>Trifolieae</taxon>
        <taxon>Trifolium</taxon>
    </lineage>
</organism>
<accession>A0A2K3K5T3</accession>
<evidence type="ECO:0000313" key="2">
    <source>
        <dbReference type="EMBL" id="PNX61616.1"/>
    </source>
</evidence>
<reference evidence="2 3" key="1">
    <citation type="journal article" date="2014" name="Am. J. Bot.">
        <title>Genome assembly and annotation for red clover (Trifolium pratense; Fabaceae).</title>
        <authorList>
            <person name="Istvanek J."/>
            <person name="Jaros M."/>
            <person name="Krenek A."/>
            <person name="Repkova J."/>
        </authorList>
    </citation>
    <scope>NUCLEOTIDE SEQUENCE [LARGE SCALE GENOMIC DNA]</scope>
    <source>
        <strain evidence="3">cv. Tatra</strain>
        <tissue evidence="2">Young leaves</tissue>
    </source>
</reference>
<reference evidence="2 3" key="2">
    <citation type="journal article" date="2017" name="Front. Plant Sci.">
        <title>Gene Classification and Mining of Molecular Markers Useful in Red Clover (Trifolium pratense) Breeding.</title>
        <authorList>
            <person name="Istvanek J."/>
            <person name="Dluhosova J."/>
            <person name="Dluhos P."/>
            <person name="Patkova L."/>
            <person name="Nedelnik J."/>
            <person name="Repkova J."/>
        </authorList>
    </citation>
    <scope>NUCLEOTIDE SEQUENCE [LARGE SCALE GENOMIC DNA]</scope>
    <source>
        <strain evidence="3">cv. Tatra</strain>
        <tissue evidence="2">Young leaves</tissue>
    </source>
</reference>
<protein>
    <submittedName>
        <fullName evidence="2">Uncharacterized protein</fullName>
    </submittedName>
</protein>
<evidence type="ECO:0000256" key="1">
    <source>
        <dbReference type="SAM" id="MobiDB-lite"/>
    </source>
</evidence>
<comment type="caution">
    <text evidence="2">The sequence shown here is derived from an EMBL/GenBank/DDBJ whole genome shotgun (WGS) entry which is preliminary data.</text>
</comment>
<dbReference type="EMBL" id="ASHM01142731">
    <property type="protein sequence ID" value="PNX61616.1"/>
    <property type="molecule type" value="Genomic_DNA"/>
</dbReference>